<evidence type="ECO:0000256" key="3">
    <source>
        <dbReference type="ARBA" id="ARBA00022722"/>
    </source>
</evidence>
<dbReference type="EMBL" id="RJKX01000011">
    <property type="protein sequence ID" value="ROQ01741.1"/>
    <property type="molecule type" value="Genomic_DNA"/>
</dbReference>
<dbReference type="Gene3D" id="2.40.50.460">
    <property type="match status" value="1"/>
</dbReference>
<dbReference type="InterPro" id="IPR003156">
    <property type="entry name" value="DHHA1_dom"/>
</dbReference>
<dbReference type="Gene3D" id="3.10.310.30">
    <property type="match status" value="1"/>
</dbReference>
<evidence type="ECO:0000259" key="7">
    <source>
        <dbReference type="Pfam" id="PF02272"/>
    </source>
</evidence>
<keyword evidence="5 9" id="KW-0269">Exonuclease</keyword>
<dbReference type="SUPFAM" id="SSF64182">
    <property type="entry name" value="DHH phosphoesterases"/>
    <property type="match status" value="1"/>
</dbReference>
<evidence type="ECO:0000259" key="8">
    <source>
        <dbReference type="Pfam" id="PF17768"/>
    </source>
</evidence>
<dbReference type="InterPro" id="IPR038763">
    <property type="entry name" value="DHH_sf"/>
</dbReference>
<dbReference type="GO" id="GO:0006281">
    <property type="term" value="P:DNA repair"/>
    <property type="evidence" value="ECO:0007669"/>
    <property type="project" value="InterPro"/>
</dbReference>
<evidence type="ECO:0000256" key="2">
    <source>
        <dbReference type="ARBA" id="ARBA00019841"/>
    </source>
</evidence>
<dbReference type="RefSeq" id="WP_123688472.1">
    <property type="nucleotide sequence ID" value="NZ_AP019700.1"/>
</dbReference>
<evidence type="ECO:0000313" key="9">
    <source>
        <dbReference type="EMBL" id="ROQ01741.1"/>
    </source>
</evidence>
<dbReference type="PANTHER" id="PTHR30255">
    <property type="entry name" value="SINGLE-STRANDED-DNA-SPECIFIC EXONUCLEASE RECJ"/>
    <property type="match status" value="1"/>
</dbReference>
<reference evidence="9 10" key="1">
    <citation type="submission" date="2018-11" db="EMBL/GenBank/DDBJ databases">
        <title>Genomic Encyclopedia of Type Strains, Phase IV (KMG-IV): sequencing the most valuable type-strain genomes for metagenomic binning, comparative biology and taxonomic classification.</title>
        <authorList>
            <person name="Goeker M."/>
        </authorList>
    </citation>
    <scope>NUCLEOTIDE SEQUENCE [LARGE SCALE GENOMIC DNA]</scope>
    <source>
        <strain evidence="9 10">DSM 5900</strain>
    </source>
</reference>
<dbReference type="OrthoDB" id="9809852at2"/>
<dbReference type="InterPro" id="IPR051673">
    <property type="entry name" value="SSDNA_exonuclease_RecJ"/>
</dbReference>
<dbReference type="GO" id="GO:0003676">
    <property type="term" value="F:nucleic acid binding"/>
    <property type="evidence" value="ECO:0007669"/>
    <property type="project" value="InterPro"/>
</dbReference>
<protein>
    <recommendedName>
        <fullName evidence="2">Single-stranded-DNA-specific exonuclease RecJ</fullName>
    </recommendedName>
</protein>
<dbReference type="PANTHER" id="PTHR30255:SF2">
    <property type="entry name" value="SINGLE-STRANDED-DNA-SPECIFIC EXONUCLEASE RECJ"/>
    <property type="match status" value="1"/>
</dbReference>
<keyword evidence="3" id="KW-0540">Nuclease</keyword>
<dbReference type="Pfam" id="PF01368">
    <property type="entry name" value="DHH"/>
    <property type="match status" value="1"/>
</dbReference>
<dbReference type="GO" id="GO:0006310">
    <property type="term" value="P:DNA recombination"/>
    <property type="evidence" value="ECO:0007669"/>
    <property type="project" value="InterPro"/>
</dbReference>
<keyword evidence="10" id="KW-1185">Reference proteome</keyword>
<dbReference type="InterPro" id="IPR004610">
    <property type="entry name" value="RecJ"/>
</dbReference>
<dbReference type="InterPro" id="IPR001667">
    <property type="entry name" value="DDH_dom"/>
</dbReference>
<evidence type="ECO:0000259" key="6">
    <source>
        <dbReference type="Pfam" id="PF01368"/>
    </source>
</evidence>
<feature type="domain" description="RecJ OB" evidence="8">
    <location>
        <begin position="480"/>
        <end position="589"/>
    </location>
</feature>
<proteinExistence type="inferred from homology"/>
<comment type="similarity">
    <text evidence="1">Belongs to the RecJ family.</text>
</comment>
<dbReference type="GO" id="GO:0008409">
    <property type="term" value="F:5'-3' exonuclease activity"/>
    <property type="evidence" value="ECO:0007669"/>
    <property type="project" value="InterPro"/>
</dbReference>
<keyword evidence="4" id="KW-0378">Hydrolase</keyword>
<dbReference type="Proteomes" id="UP000278222">
    <property type="component" value="Unassembled WGS sequence"/>
</dbReference>
<dbReference type="NCBIfam" id="TIGR00644">
    <property type="entry name" value="recJ"/>
    <property type="match status" value="1"/>
</dbReference>
<feature type="domain" description="DDH" evidence="6">
    <location>
        <begin position="99"/>
        <end position="255"/>
    </location>
</feature>
<evidence type="ECO:0000313" key="10">
    <source>
        <dbReference type="Proteomes" id="UP000278222"/>
    </source>
</evidence>
<feature type="domain" description="DHHA1" evidence="7">
    <location>
        <begin position="373"/>
        <end position="464"/>
    </location>
</feature>
<dbReference type="Gene3D" id="3.90.1640.30">
    <property type="match status" value="1"/>
</dbReference>
<evidence type="ECO:0000256" key="1">
    <source>
        <dbReference type="ARBA" id="ARBA00005915"/>
    </source>
</evidence>
<sequence length="594" mass="61885">MDGATPLPAPTILGVERSFTGRRWRSRLADDRPAYALADRFGLPEVVARVLTARGVGPDEAERFLAPTLRDHLPDPSHLLGMDVAADRLAAAIRSGEAIAIFGDYDVDGATSSALLVRFLRAAGGRVRAYIPDRMTEGYGPNTPALLRLRQEGAGVVVTVDCGTTAFAPLAAARQAGLDVIVIDHHVAEPALPDAVAVVNPNRLDQVSQHRGLAAVGVCFLLAVALNRTLRAAGWWRDRPEPDLLSLLDLVALGTVCDVMPLTGLNRALVAQGLKVMARRANVGIAALADVARLDQKPQAFHLGYLLGPRVNAGGRVGRADLGTRLLSTEDPAEAAAIAVELDRFNEERRRIEGEVLVAAMAMVEQGGMPAVLTVGDAGWHPGVIGIVASRLKDRFNRPAMVLAVADGIAKGSGRSIPGFDLGAAVIAARQAGILTQGGGHAMAAGFTLPAGAIPEFGAFLCDRFGACGIATGRVAELGVDGSLALSALDTALVARLDGLGPFGAGMSEPRFALAHVKVVRADLAGQNHVRLILGSAAGERVKGIAFRAMDSELGPSLIAARGRTVHVAGHLSIDNWNGGDTVQIRIDDAAPAA</sequence>
<dbReference type="AlphaFoldDB" id="A0A3N1MDD7"/>
<name>A0A3N1MDD7_9PROT</name>
<accession>A0A3N1MDD7</accession>
<comment type="caution">
    <text evidence="9">The sequence shown here is derived from an EMBL/GenBank/DDBJ whole genome shotgun (WGS) entry which is preliminary data.</text>
</comment>
<evidence type="ECO:0000256" key="4">
    <source>
        <dbReference type="ARBA" id="ARBA00022801"/>
    </source>
</evidence>
<dbReference type="Pfam" id="PF17768">
    <property type="entry name" value="RecJ_OB"/>
    <property type="match status" value="1"/>
</dbReference>
<organism evidence="9 10">
    <name type="scientific">Stella humosa</name>
    <dbReference type="NCBI Taxonomy" id="94"/>
    <lineage>
        <taxon>Bacteria</taxon>
        <taxon>Pseudomonadati</taxon>
        <taxon>Pseudomonadota</taxon>
        <taxon>Alphaproteobacteria</taxon>
        <taxon>Rhodospirillales</taxon>
        <taxon>Stellaceae</taxon>
        <taxon>Stella</taxon>
    </lineage>
</organism>
<dbReference type="Pfam" id="PF02272">
    <property type="entry name" value="DHHA1"/>
    <property type="match status" value="1"/>
</dbReference>
<evidence type="ECO:0000256" key="5">
    <source>
        <dbReference type="ARBA" id="ARBA00022839"/>
    </source>
</evidence>
<gene>
    <name evidence="9" type="ORF">EDC65_0928</name>
</gene>
<dbReference type="InterPro" id="IPR041122">
    <property type="entry name" value="RecJ_OB"/>
</dbReference>